<dbReference type="GO" id="GO:0016757">
    <property type="term" value="F:glycosyltransferase activity"/>
    <property type="evidence" value="ECO:0007669"/>
    <property type="project" value="UniProtKB-KW"/>
</dbReference>
<dbReference type="SUPFAM" id="SSF53756">
    <property type="entry name" value="UDP-Glycosyltransferase/glycogen phosphorylase"/>
    <property type="match status" value="1"/>
</dbReference>
<protein>
    <recommendedName>
        <fullName evidence="3">Glycosyl transferase family 1 domain-containing protein</fullName>
    </recommendedName>
</protein>
<accession>A0A017TDJ8</accession>
<evidence type="ECO:0000313" key="5">
    <source>
        <dbReference type="Proteomes" id="UP000019678"/>
    </source>
</evidence>
<dbReference type="CDD" id="cd03801">
    <property type="entry name" value="GT4_PimA-like"/>
    <property type="match status" value="1"/>
</dbReference>
<comment type="caution">
    <text evidence="4">The sequence shown here is derived from an EMBL/GenBank/DDBJ whole genome shotgun (WGS) entry which is preliminary data.</text>
</comment>
<evidence type="ECO:0000256" key="2">
    <source>
        <dbReference type="ARBA" id="ARBA00022679"/>
    </source>
</evidence>
<evidence type="ECO:0000256" key="1">
    <source>
        <dbReference type="ARBA" id="ARBA00022676"/>
    </source>
</evidence>
<dbReference type="PANTHER" id="PTHR12526:SF510">
    <property type="entry name" value="D-INOSITOL 3-PHOSPHATE GLYCOSYLTRANSFERASE"/>
    <property type="match status" value="1"/>
</dbReference>
<dbReference type="Proteomes" id="UP000019678">
    <property type="component" value="Unassembled WGS sequence"/>
</dbReference>
<feature type="domain" description="Glycosyl transferase family 1" evidence="3">
    <location>
        <begin position="428"/>
        <end position="593"/>
    </location>
</feature>
<evidence type="ECO:0000259" key="3">
    <source>
        <dbReference type="Pfam" id="PF00534"/>
    </source>
</evidence>
<dbReference type="EMBL" id="ASRX01000010">
    <property type="protein sequence ID" value="EYF07368.1"/>
    <property type="molecule type" value="Genomic_DNA"/>
</dbReference>
<keyword evidence="1" id="KW-0328">Glycosyltransferase</keyword>
<gene>
    <name evidence="4" type="ORF">CAP_0121</name>
</gene>
<keyword evidence="5" id="KW-1185">Reference proteome</keyword>
<organism evidence="4 5">
    <name type="scientific">Chondromyces apiculatus DSM 436</name>
    <dbReference type="NCBI Taxonomy" id="1192034"/>
    <lineage>
        <taxon>Bacteria</taxon>
        <taxon>Pseudomonadati</taxon>
        <taxon>Myxococcota</taxon>
        <taxon>Polyangia</taxon>
        <taxon>Polyangiales</taxon>
        <taxon>Polyangiaceae</taxon>
        <taxon>Chondromyces</taxon>
    </lineage>
</organism>
<dbReference type="STRING" id="1192034.CAP_0121"/>
<name>A0A017TDJ8_9BACT</name>
<proteinExistence type="predicted"/>
<dbReference type="InterPro" id="IPR001296">
    <property type="entry name" value="Glyco_trans_1"/>
</dbReference>
<dbReference type="Gene3D" id="3.40.50.2000">
    <property type="entry name" value="Glycogen Phosphorylase B"/>
    <property type="match status" value="2"/>
</dbReference>
<dbReference type="AlphaFoldDB" id="A0A017TDJ8"/>
<sequence>MAAEVLAEPLDGGVRGRFEGTGELGVDALEVGEEAVQGGGVEGVEVAVDVELEAAGAAAGVAATEGLAVRDGDEEVPVREALHLPRGAAEDVLRQVLEHLAGEDEIGGAIREGDGVGARLDDAGEVGRAEAAEALEGDLAPVDGGDLVVLGEAVGEVAVTATDVDDGADAGRDQPEDEVPLGDDVRVRRSAGVLPVPVVERRLMALGRHARGTLPRCEVRRQRRGAGALCSAGRVGVHGPAMSGAPLTVLLHGDPRATQQARLGAALHGRGHRVILCDAPVVAAQIREHYGAACEEIRVRRALLPEPVERLWAGKQVRTLGVDVVHLNFIRPWHTIWSRMRGGPPYVATAWGTDLNDEVYPKPPEVARKLTHVLEHASALTADCAPLLEKAKRRHGQHGAPEVPSGIVLWGVDLETFDAEKAQAGAAAWRERLQIPAGKQVVLSPRQPKVHYHVDRIARAFAASRFREAGVLVIKLYGRKEEAEDHARLARLVAELGIAEVTRFAPACPYQELPALYAMADVAVSALEVDGGPSTFCELLALGVPLVATDLPAYQGLIAHEDRALLVPPGDEGAMVKAFDRLAGDQEVAARLRVRGMAWARETADWEVCVDRFVDMYRAAIAHSARGAAGVAA</sequence>
<evidence type="ECO:0000313" key="4">
    <source>
        <dbReference type="EMBL" id="EYF07368.1"/>
    </source>
</evidence>
<dbReference type="Pfam" id="PF00534">
    <property type="entry name" value="Glycos_transf_1"/>
    <property type="match status" value="1"/>
</dbReference>
<dbReference type="PANTHER" id="PTHR12526">
    <property type="entry name" value="GLYCOSYLTRANSFERASE"/>
    <property type="match status" value="1"/>
</dbReference>
<dbReference type="eggNOG" id="COG0297">
    <property type="taxonomic scope" value="Bacteria"/>
</dbReference>
<reference evidence="4 5" key="1">
    <citation type="submission" date="2013-05" db="EMBL/GenBank/DDBJ databases">
        <title>Genome assembly of Chondromyces apiculatus DSM 436.</title>
        <authorList>
            <person name="Sharma G."/>
            <person name="Khatri I."/>
            <person name="Kaur C."/>
            <person name="Mayilraj S."/>
            <person name="Subramanian S."/>
        </authorList>
    </citation>
    <scope>NUCLEOTIDE SEQUENCE [LARGE SCALE GENOMIC DNA]</scope>
    <source>
        <strain evidence="4 5">DSM 436</strain>
    </source>
</reference>
<keyword evidence="2" id="KW-0808">Transferase</keyword>